<reference evidence="11 12" key="1">
    <citation type="submission" date="2019-08" db="EMBL/GenBank/DDBJ databases">
        <authorList>
            <person name="Peeters C."/>
        </authorList>
    </citation>
    <scope>NUCLEOTIDE SEQUENCE [LARGE SCALE GENOMIC DNA]</scope>
    <source>
        <strain evidence="11 12">LMG 30175</strain>
    </source>
</reference>
<evidence type="ECO:0000256" key="1">
    <source>
        <dbReference type="ARBA" id="ARBA00004651"/>
    </source>
</evidence>
<evidence type="ECO:0000313" key="11">
    <source>
        <dbReference type="EMBL" id="VVE33772.1"/>
    </source>
</evidence>
<dbReference type="CDD" id="cd06582">
    <property type="entry name" value="TM_PBP1_LivH_like"/>
    <property type="match status" value="1"/>
</dbReference>
<evidence type="ECO:0000256" key="4">
    <source>
        <dbReference type="ARBA" id="ARBA00022519"/>
    </source>
</evidence>
<feature type="transmembrane region" description="Helical" evidence="10">
    <location>
        <begin position="93"/>
        <end position="110"/>
    </location>
</feature>
<name>A0A5E4XC47_9BURK</name>
<dbReference type="Pfam" id="PF02653">
    <property type="entry name" value="BPD_transp_2"/>
    <property type="match status" value="1"/>
</dbReference>
<feature type="transmembrane region" description="Helical" evidence="10">
    <location>
        <begin position="178"/>
        <end position="208"/>
    </location>
</feature>
<evidence type="ECO:0000313" key="12">
    <source>
        <dbReference type="Proteomes" id="UP000414233"/>
    </source>
</evidence>
<dbReference type="PANTHER" id="PTHR11795:SF371">
    <property type="entry name" value="HIGH-AFFINITY BRANCHED-CHAIN AMINO ACID TRANSPORT SYSTEM PERMEASE PROTEIN LIVH"/>
    <property type="match status" value="1"/>
</dbReference>
<protein>
    <submittedName>
        <fullName evidence="11">ABC transporter permease</fullName>
    </submittedName>
</protein>
<accession>A0A5E4XC47</accession>
<dbReference type="GO" id="GO:0015188">
    <property type="term" value="F:L-isoleucine transmembrane transporter activity"/>
    <property type="evidence" value="ECO:0007669"/>
    <property type="project" value="TreeGrafter"/>
</dbReference>
<dbReference type="GO" id="GO:0015808">
    <property type="term" value="P:L-alanine transport"/>
    <property type="evidence" value="ECO:0007669"/>
    <property type="project" value="TreeGrafter"/>
</dbReference>
<feature type="transmembrane region" description="Helical" evidence="10">
    <location>
        <begin position="6"/>
        <end position="28"/>
    </location>
</feature>
<dbReference type="GO" id="GO:0005304">
    <property type="term" value="F:L-valine transmembrane transporter activity"/>
    <property type="evidence" value="ECO:0007669"/>
    <property type="project" value="TreeGrafter"/>
</dbReference>
<evidence type="ECO:0000256" key="2">
    <source>
        <dbReference type="ARBA" id="ARBA00022448"/>
    </source>
</evidence>
<dbReference type="InterPro" id="IPR001851">
    <property type="entry name" value="ABC_transp_permease"/>
</dbReference>
<evidence type="ECO:0000256" key="6">
    <source>
        <dbReference type="ARBA" id="ARBA00022970"/>
    </source>
</evidence>
<dbReference type="PANTHER" id="PTHR11795">
    <property type="entry name" value="BRANCHED-CHAIN AMINO ACID TRANSPORT SYSTEM PERMEASE PROTEIN LIVH"/>
    <property type="match status" value="1"/>
</dbReference>
<dbReference type="GO" id="GO:1903806">
    <property type="term" value="P:L-isoleucine import across plasma membrane"/>
    <property type="evidence" value="ECO:0007669"/>
    <property type="project" value="TreeGrafter"/>
</dbReference>
<feature type="transmembrane region" description="Helical" evidence="10">
    <location>
        <begin position="241"/>
        <end position="261"/>
    </location>
</feature>
<keyword evidence="6" id="KW-0029">Amino-acid transport</keyword>
<dbReference type="GO" id="GO:0042941">
    <property type="term" value="P:D-alanine transmembrane transport"/>
    <property type="evidence" value="ECO:0007669"/>
    <property type="project" value="TreeGrafter"/>
</dbReference>
<comment type="similarity">
    <text evidence="9">Belongs to the binding-protein-dependent transport system permease family. LivHM subfamily.</text>
</comment>
<keyword evidence="2" id="KW-0813">Transport</keyword>
<keyword evidence="12" id="KW-1185">Reference proteome</keyword>
<evidence type="ECO:0000256" key="3">
    <source>
        <dbReference type="ARBA" id="ARBA00022475"/>
    </source>
</evidence>
<gene>
    <name evidence="11" type="ORF">PTE30175_03696</name>
</gene>
<feature type="transmembrane region" description="Helical" evidence="10">
    <location>
        <begin position="267"/>
        <end position="289"/>
    </location>
</feature>
<keyword evidence="4" id="KW-0997">Cell inner membrane</keyword>
<keyword evidence="7 10" id="KW-1133">Transmembrane helix</keyword>
<evidence type="ECO:0000256" key="10">
    <source>
        <dbReference type="SAM" id="Phobius"/>
    </source>
</evidence>
<keyword evidence="8 10" id="KW-0472">Membrane</keyword>
<dbReference type="GO" id="GO:0015190">
    <property type="term" value="F:L-leucine transmembrane transporter activity"/>
    <property type="evidence" value="ECO:0007669"/>
    <property type="project" value="TreeGrafter"/>
</dbReference>
<feature type="transmembrane region" description="Helical" evidence="10">
    <location>
        <begin position="59"/>
        <end position="81"/>
    </location>
</feature>
<organism evidence="11 12">
    <name type="scientific">Pandoraea terrae</name>
    <dbReference type="NCBI Taxonomy" id="1537710"/>
    <lineage>
        <taxon>Bacteria</taxon>
        <taxon>Pseudomonadati</taxon>
        <taxon>Pseudomonadota</taxon>
        <taxon>Betaproteobacteria</taxon>
        <taxon>Burkholderiales</taxon>
        <taxon>Burkholderiaceae</taxon>
        <taxon>Pandoraea</taxon>
    </lineage>
</organism>
<evidence type="ECO:0000256" key="5">
    <source>
        <dbReference type="ARBA" id="ARBA00022692"/>
    </source>
</evidence>
<evidence type="ECO:0000256" key="8">
    <source>
        <dbReference type="ARBA" id="ARBA00023136"/>
    </source>
</evidence>
<dbReference type="EMBL" id="CABPRZ010000016">
    <property type="protein sequence ID" value="VVE33772.1"/>
    <property type="molecule type" value="Genomic_DNA"/>
</dbReference>
<dbReference type="InterPro" id="IPR052157">
    <property type="entry name" value="BCAA_transport_permease"/>
</dbReference>
<dbReference type="GO" id="GO:0015192">
    <property type="term" value="F:L-phenylalanine transmembrane transporter activity"/>
    <property type="evidence" value="ECO:0007669"/>
    <property type="project" value="TreeGrafter"/>
</dbReference>
<dbReference type="AlphaFoldDB" id="A0A5E4XC47"/>
<sequence>MLEQQLVNALSLGCVYALFALGFTLVFGILGVINLSHGAVFMVGAYAALAAVAKFNLPLWAALIAAVVISGFAGLLIDVLVLGPLRKRNAPHLIPMIATIGVAILINNGMQGYVGAENMRFPFGTVSSSLVTIAGVHMTSLELGIIFLSFALMAVLMTTIKKTQLGRALRAIAESPKAAYLLGINVEGLFLMTSFAAAALGGMAGVLIGLYSNAVFPLMGQPMLHKGIAVIILGGMGDIRGAMLGGLFLGFAEVLSVAYIGSNMRDAVAFGLLFLILLVRPQGLFGKVLERKA</sequence>
<dbReference type="GO" id="GO:0005886">
    <property type="term" value="C:plasma membrane"/>
    <property type="evidence" value="ECO:0007669"/>
    <property type="project" value="UniProtKB-SubCell"/>
</dbReference>
<feature type="transmembrane region" description="Helical" evidence="10">
    <location>
        <begin position="130"/>
        <end position="157"/>
    </location>
</feature>
<evidence type="ECO:0000256" key="9">
    <source>
        <dbReference type="ARBA" id="ARBA00037998"/>
    </source>
</evidence>
<evidence type="ECO:0000256" key="7">
    <source>
        <dbReference type="ARBA" id="ARBA00022989"/>
    </source>
</evidence>
<dbReference type="RefSeq" id="WP_150698498.1">
    <property type="nucleotide sequence ID" value="NZ_CABPRZ010000016.1"/>
</dbReference>
<proteinExistence type="inferred from homology"/>
<dbReference type="OrthoDB" id="9807115at2"/>
<keyword evidence="5 10" id="KW-0812">Transmembrane</keyword>
<comment type="subcellular location">
    <subcellularLocation>
        <location evidence="1">Cell membrane</location>
        <topology evidence="1">Multi-pass membrane protein</topology>
    </subcellularLocation>
</comment>
<keyword evidence="3" id="KW-1003">Cell membrane</keyword>
<dbReference type="Proteomes" id="UP000414233">
    <property type="component" value="Unassembled WGS sequence"/>
</dbReference>